<dbReference type="EMBL" id="JACMSC010000001">
    <property type="protein sequence ID" value="KAG6537795.1"/>
    <property type="molecule type" value="Genomic_DNA"/>
</dbReference>
<feature type="region of interest" description="Disordered" evidence="12">
    <location>
        <begin position="410"/>
        <end position="431"/>
    </location>
</feature>
<sequence>MDEEVVLDLNQIRAVRVLGRGAMASVFLVSAAPGSRLPTLFALKVFDKQSAAKPHALRRARWELSLLSRLSAAPGDHHHPFLPSLLGSVETPDLLAWAIPFCPGGDLHALRRSLSPSNEEAFSADAIRFYLSEIVTALAHLHSMRVAYRDLKPENVLLRSSGHIMLADFDLSRHLPARSTTHSSLPPPLPSDNHSHAPRRKLTRVFSFGAADDQIKKGRSARVSPASRRRTSSSSISKSREGSGGDDERSFSFVGTEEYVAPEVVRGEGHGFAVDWWALGILAYEMAYGQTPFRGRNRKETLRNILTLPPMFPGRRRTDLTDIIERLVVKDPERRLGFSGGAEEVKAHPFFDGVKWELLPERRISKLCTARKDRGVGKDLQQCCSINSRRWSEWLGSKCRLEHREGLGSDSRRRRQKLGHGGTNSGTRVPESGWPALLEWLALG</sequence>
<evidence type="ECO:0000256" key="10">
    <source>
        <dbReference type="PROSITE-ProRule" id="PRU10141"/>
    </source>
</evidence>
<dbReference type="Gene3D" id="1.10.510.10">
    <property type="entry name" value="Transferase(Phosphotransferase) domain 1"/>
    <property type="match status" value="1"/>
</dbReference>
<evidence type="ECO:0000256" key="12">
    <source>
        <dbReference type="SAM" id="MobiDB-lite"/>
    </source>
</evidence>
<dbReference type="Proteomes" id="UP000734854">
    <property type="component" value="Unassembled WGS sequence"/>
</dbReference>
<dbReference type="PROSITE" id="PS50011">
    <property type="entry name" value="PROTEIN_KINASE_DOM"/>
    <property type="match status" value="1"/>
</dbReference>
<dbReference type="SMART" id="SM00220">
    <property type="entry name" value="S_TKc"/>
    <property type="match status" value="1"/>
</dbReference>
<gene>
    <name evidence="14" type="ORF">ZIOFF_002892</name>
</gene>
<comment type="similarity">
    <text evidence="1">Belongs to the protein kinase superfamily. AGC Ser/Thr protein kinase family.</text>
</comment>
<keyword evidence="6" id="KW-0418">Kinase</keyword>
<organism evidence="14 15">
    <name type="scientific">Zingiber officinale</name>
    <name type="common">Ginger</name>
    <name type="synonym">Amomum zingiber</name>
    <dbReference type="NCBI Taxonomy" id="94328"/>
    <lineage>
        <taxon>Eukaryota</taxon>
        <taxon>Viridiplantae</taxon>
        <taxon>Streptophyta</taxon>
        <taxon>Embryophyta</taxon>
        <taxon>Tracheophyta</taxon>
        <taxon>Spermatophyta</taxon>
        <taxon>Magnoliopsida</taxon>
        <taxon>Liliopsida</taxon>
        <taxon>Zingiberales</taxon>
        <taxon>Zingiberaceae</taxon>
        <taxon>Zingiber</taxon>
    </lineage>
</organism>
<evidence type="ECO:0000313" key="15">
    <source>
        <dbReference type="Proteomes" id="UP000734854"/>
    </source>
</evidence>
<evidence type="ECO:0000256" key="9">
    <source>
        <dbReference type="ARBA" id="ARBA00048679"/>
    </source>
</evidence>
<evidence type="ECO:0000259" key="13">
    <source>
        <dbReference type="PROSITE" id="PS50011"/>
    </source>
</evidence>
<feature type="region of interest" description="Disordered" evidence="12">
    <location>
        <begin position="216"/>
        <end position="250"/>
    </location>
</feature>
<comment type="catalytic activity">
    <reaction evidence="9">
        <text>L-seryl-[protein] + ATP = O-phospho-L-seryl-[protein] + ADP + H(+)</text>
        <dbReference type="Rhea" id="RHEA:17989"/>
        <dbReference type="Rhea" id="RHEA-COMP:9863"/>
        <dbReference type="Rhea" id="RHEA-COMP:11604"/>
        <dbReference type="ChEBI" id="CHEBI:15378"/>
        <dbReference type="ChEBI" id="CHEBI:29999"/>
        <dbReference type="ChEBI" id="CHEBI:30616"/>
        <dbReference type="ChEBI" id="CHEBI:83421"/>
        <dbReference type="ChEBI" id="CHEBI:456216"/>
        <dbReference type="EC" id="2.7.11.1"/>
    </reaction>
</comment>
<evidence type="ECO:0000256" key="1">
    <source>
        <dbReference type="ARBA" id="ARBA00009903"/>
    </source>
</evidence>
<comment type="catalytic activity">
    <reaction evidence="8">
        <text>L-threonyl-[protein] + ATP = O-phospho-L-threonyl-[protein] + ADP + H(+)</text>
        <dbReference type="Rhea" id="RHEA:46608"/>
        <dbReference type="Rhea" id="RHEA-COMP:11060"/>
        <dbReference type="Rhea" id="RHEA-COMP:11605"/>
        <dbReference type="ChEBI" id="CHEBI:15378"/>
        <dbReference type="ChEBI" id="CHEBI:30013"/>
        <dbReference type="ChEBI" id="CHEBI:30616"/>
        <dbReference type="ChEBI" id="CHEBI:61977"/>
        <dbReference type="ChEBI" id="CHEBI:456216"/>
        <dbReference type="EC" id="2.7.11.1"/>
    </reaction>
</comment>
<evidence type="ECO:0000313" key="14">
    <source>
        <dbReference type="EMBL" id="KAG6537795.1"/>
    </source>
</evidence>
<evidence type="ECO:0000256" key="4">
    <source>
        <dbReference type="ARBA" id="ARBA00022679"/>
    </source>
</evidence>
<dbReference type="InterPro" id="IPR011009">
    <property type="entry name" value="Kinase-like_dom_sf"/>
</dbReference>
<evidence type="ECO:0000256" key="7">
    <source>
        <dbReference type="ARBA" id="ARBA00022840"/>
    </source>
</evidence>
<feature type="compositionally biased region" description="Basic and acidic residues" evidence="12">
    <location>
        <begin position="238"/>
        <end position="250"/>
    </location>
</feature>
<keyword evidence="15" id="KW-1185">Reference proteome</keyword>
<dbReference type="Pfam" id="PF00069">
    <property type="entry name" value="Pkinase"/>
    <property type="match status" value="2"/>
</dbReference>
<evidence type="ECO:0000256" key="3">
    <source>
        <dbReference type="ARBA" id="ARBA00022527"/>
    </source>
</evidence>
<dbReference type="Gene3D" id="3.30.200.20">
    <property type="entry name" value="Phosphorylase Kinase, domain 1"/>
    <property type="match status" value="1"/>
</dbReference>
<dbReference type="FunFam" id="1.10.510.10:FF:000294">
    <property type="entry name" value="Serine/threonine-protein kinase OXI1"/>
    <property type="match status" value="1"/>
</dbReference>
<dbReference type="SUPFAM" id="SSF56112">
    <property type="entry name" value="Protein kinase-like (PK-like)"/>
    <property type="match status" value="1"/>
</dbReference>
<dbReference type="EC" id="2.7.11.1" evidence="2"/>
<evidence type="ECO:0000256" key="8">
    <source>
        <dbReference type="ARBA" id="ARBA00047899"/>
    </source>
</evidence>
<feature type="binding site" evidence="10">
    <location>
        <position position="44"/>
    </location>
    <ligand>
        <name>ATP</name>
        <dbReference type="ChEBI" id="CHEBI:30616"/>
    </ligand>
</feature>
<keyword evidence="4" id="KW-0808">Transferase</keyword>
<proteinExistence type="inferred from homology"/>
<dbReference type="PROSITE" id="PS00108">
    <property type="entry name" value="PROTEIN_KINASE_ST"/>
    <property type="match status" value="1"/>
</dbReference>
<feature type="compositionally biased region" description="Low complexity" evidence="12">
    <location>
        <begin position="221"/>
        <end position="237"/>
    </location>
</feature>
<dbReference type="InterPro" id="IPR017441">
    <property type="entry name" value="Protein_kinase_ATP_BS"/>
</dbReference>
<keyword evidence="7 10" id="KW-0067">ATP-binding</keyword>
<name>A0A8J5M9Q0_ZINOF</name>
<evidence type="ECO:0000256" key="2">
    <source>
        <dbReference type="ARBA" id="ARBA00012513"/>
    </source>
</evidence>
<reference evidence="14 15" key="1">
    <citation type="submission" date="2020-08" db="EMBL/GenBank/DDBJ databases">
        <title>Plant Genome Project.</title>
        <authorList>
            <person name="Zhang R.-G."/>
        </authorList>
    </citation>
    <scope>NUCLEOTIDE SEQUENCE [LARGE SCALE GENOMIC DNA]</scope>
    <source>
        <tissue evidence="14">Rhizome</tissue>
    </source>
</reference>
<dbReference type="InterPro" id="IPR008271">
    <property type="entry name" value="Ser/Thr_kinase_AS"/>
</dbReference>
<dbReference type="GO" id="GO:0005524">
    <property type="term" value="F:ATP binding"/>
    <property type="evidence" value="ECO:0007669"/>
    <property type="project" value="UniProtKB-UniRule"/>
</dbReference>
<dbReference type="PANTHER" id="PTHR45637">
    <property type="entry name" value="FLIPPASE KINASE 1-RELATED"/>
    <property type="match status" value="1"/>
</dbReference>
<keyword evidence="3 11" id="KW-0723">Serine/threonine-protein kinase</keyword>
<evidence type="ECO:0000256" key="5">
    <source>
        <dbReference type="ARBA" id="ARBA00022741"/>
    </source>
</evidence>
<keyword evidence="5 10" id="KW-0547">Nucleotide-binding</keyword>
<dbReference type="GO" id="GO:0004674">
    <property type="term" value="F:protein serine/threonine kinase activity"/>
    <property type="evidence" value="ECO:0007669"/>
    <property type="project" value="UniProtKB-KW"/>
</dbReference>
<dbReference type="AlphaFoldDB" id="A0A8J5M9Q0"/>
<dbReference type="InterPro" id="IPR000719">
    <property type="entry name" value="Prot_kinase_dom"/>
</dbReference>
<evidence type="ECO:0000256" key="11">
    <source>
        <dbReference type="RuleBase" id="RU000304"/>
    </source>
</evidence>
<feature type="region of interest" description="Disordered" evidence="12">
    <location>
        <begin position="177"/>
        <end position="197"/>
    </location>
</feature>
<protein>
    <recommendedName>
        <fullName evidence="2">non-specific serine/threonine protein kinase</fullName>
        <ecNumber evidence="2">2.7.11.1</ecNumber>
    </recommendedName>
</protein>
<evidence type="ECO:0000256" key="6">
    <source>
        <dbReference type="ARBA" id="ARBA00022777"/>
    </source>
</evidence>
<feature type="domain" description="Protein kinase" evidence="13">
    <location>
        <begin position="12"/>
        <end position="351"/>
    </location>
</feature>
<comment type="caution">
    <text evidence="14">The sequence shown here is derived from an EMBL/GenBank/DDBJ whole genome shotgun (WGS) entry which is preliminary data.</text>
</comment>
<dbReference type="PROSITE" id="PS00107">
    <property type="entry name" value="PROTEIN_KINASE_ATP"/>
    <property type="match status" value="1"/>
</dbReference>
<accession>A0A8J5M9Q0</accession>